<dbReference type="PANTHER" id="PTHR11102:SF160">
    <property type="entry name" value="ERAD-ASSOCIATED E3 UBIQUITIN-PROTEIN LIGASE COMPONENT HRD3"/>
    <property type="match status" value="1"/>
</dbReference>
<dbReference type="SMART" id="SM00671">
    <property type="entry name" value="SEL1"/>
    <property type="match status" value="6"/>
</dbReference>
<dbReference type="Gene3D" id="1.25.40.10">
    <property type="entry name" value="Tetratricopeptide repeat domain"/>
    <property type="match status" value="1"/>
</dbReference>
<dbReference type="InterPro" id="IPR006597">
    <property type="entry name" value="Sel1-like"/>
</dbReference>
<gene>
    <name evidence="1" type="ORF">Hyperionvirus7_47</name>
</gene>
<sequence>MGGSVSVALEETKKRIATCLEKKEDIVGSVEVKNAIAALTIPDLSLLVAWGKEKNTDVLLVVASIYEAGSATIPKNLVENFVLTKFVADKTENHRVFFKLATLYRDGAGVAVNLDEMKAYIEKAAALFNSEALTWLGVQYDNGTNGYAVDHVKSVAYYLDAFKYDPNARVACYNMGCHFYEGDAVGLSYYTAYEWFERAAKLGDVDALMQLAMMNYFGQGCPKHLTKAADLYKEVISIDPKNSKAMYQLSVMYQKVFFDEKNHVFLLEQSAALNNPEALNALGLEYLTKNEEKGIHLLIKAGELGFTFASYNLAMFYKTKPGKQFIALKYFNVAYKKFVNVIDKTLCSTEMDKLIMVCKGDLLALLDKVPILPIVTTEEPDTVHV</sequence>
<dbReference type="PANTHER" id="PTHR11102">
    <property type="entry name" value="SEL-1-LIKE PROTEIN"/>
    <property type="match status" value="1"/>
</dbReference>
<dbReference type="EMBL" id="MK072389">
    <property type="protein sequence ID" value="AYV83476.1"/>
    <property type="molecule type" value="Genomic_DNA"/>
</dbReference>
<proteinExistence type="predicted"/>
<dbReference type="InterPro" id="IPR011990">
    <property type="entry name" value="TPR-like_helical_dom_sf"/>
</dbReference>
<reference evidence="1" key="1">
    <citation type="submission" date="2018-10" db="EMBL/GenBank/DDBJ databases">
        <title>Hidden diversity of soil giant viruses.</title>
        <authorList>
            <person name="Schulz F."/>
            <person name="Alteio L."/>
            <person name="Goudeau D."/>
            <person name="Ryan E.M."/>
            <person name="Malmstrom R.R."/>
            <person name="Blanchard J."/>
            <person name="Woyke T."/>
        </authorList>
    </citation>
    <scope>NUCLEOTIDE SEQUENCE</scope>
    <source>
        <strain evidence="1">HYV1</strain>
    </source>
</reference>
<organism evidence="1">
    <name type="scientific">Hyperionvirus sp</name>
    <dbReference type="NCBI Taxonomy" id="2487770"/>
    <lineage>
        <taxon>Viruses</taxon>
        <taxon>Varidnaviria</taxon>
        <taxon>Bamfordvirae</taxon>
        <taxon>Nucleocytoviricota</taxon>
        <taxon>Megaviricetes</taxon>
        <taxon>Imitervirales</taxon>
        <taxon>Mimiviridae</taxon>
        <taxon>Klosneuvirinae</taxon>
    </lineage>
</organism>
<name>A0A3G5A872_9VIRU</name>
<accession>A0A3G5A872</accession>
<evidence type="ECO:0000313" key="1">
    <source>
        <dbReference type="EMBL" id="AYV83476.1"/>
    </source>
</evidence>
<dbReference type="SUPFAM" id="SSF81901">
    <property type="entry name" value="HCP-like"/>
    <property type="match status" value="1"/>
</dbReference>
<protein>
    <submittedName>
        <fullName evidence="1">Sel1 repeat family protein</fullName>
    </submittedName>
</protein>
<dbReference type="InterPro" id="IPR050767">
    <property type="entry name" value="Sel1_AlgK"/>
</dbReference>
<dbReference type="Pfam" id="PF08238">
    <property type="entry name" value="Sel1"/>
    <property type="match status" value="6"/>
</dbReference>